<feature type="region of interest" description="Disordered" evidence="2">
    <location>
        <begin position="368"/>
        <end position="400"/>
    </location>
</feature>
<evidence type="ECO:0000313" key="4">
    <source>
        <dbReference type="WBParaSite" id="MCU_006661-RE"/>
    </source>
</evidence>
<reference evidence="4" key="1">
    <citation type="submission" date="2019-11" db="UniProtKB">
        <authorList>
            <consortium name="WormBaseParasite"/>
        </authorList>
    </citation>
    <scope>IDENTIFICATION</scope>
</reference>
<keyword evidence="3" id="KW-0472">Membrane</keyword>
<feature type="compositionally biased region" description="Low complexity" evidence="2">
    <location>
        <begin position="468"/>
        <end position="479"/>
    </location>
</feature>
<proteinExistence type="predicted"/>
<name>A0A5K3FAN2_MESCO</name>
<keyword evidence="1" id="KW-0175">Coiled coil</keyword>
<accession>A0A5K3FAN2</accession>
<feature type="transmembrane region" description="Helical" evidence="3">
    <location>
        <begin position="716"/>
        <end position="738"/>
    </location>
</feature>
<keyword evidence="3" id="KW-1133">Transmembrane helix</keyword>
<evidence type="ECO:0000256" key="2">
    <source>
        <dbReference type="SAM" id="MobiDB-lite"/>
    </source>
</evidence>
<feature type="region of interest" description="Disordered" evidence="2">
    <location>
        <begin position="468"/>
        <end position="495"/>
    </location>
</feature>
<organism evidence="4">
    <name type="scientific">Mesocestoides corti</name>
    <name type="common">Flatworm</name>
    <dbReference type="NCBI Taxonomy" id="53468"/>
    <lineage>
        <taxon>Eukaryota</taxon>
        <taxon>Metazoa</taxon>
        <taxon>Spiralia</taxon>
        <taxon>Lophotrochozoa</taxon>
        <taxon>Platyhelminthes</taxon>
        <taxon>Cestoda</taxon>
        <taxon>Eucestoda</taxon>
        <taxon>Cyclophyllidea</taxon>
        <taxon>Mesocestoididae</taxon>
        <taxon>Mesocestoides</taxon>
    </lineage>
</organism>
<feature type="coiled-coil region" evidence="1">
    <location>
        <begin position="501"/>
        <end position="563"/>
    </location>
</feature>
<evidence type="ECO:0000256" key="3">
    <source>
        <dbReference type="SAM" id="Phobius"/>
    </source>
</evidence>
<dbReference type="WBParaSite" id="MCU_006661-RE">
    <property type="protein sequence ID" value="MCU_006661-RE"/>
    <property type="gene ID" value="MCU_006661"/>
</dbReference>
<dbReference type="AlphaFoldDB" id="A0A5K3FAN2"/>
<sequence>LSFRKSYRSVQKTDYWIYINCQVTRNIYKKRIISKAVHKMEGAKGTLLSSIGEYDSHLGDNQRHLLAAFRYGNKIEKGEASLLAEGTVQSVKRFRNEMVQRRSRRGHLVGDRGLSSSKSEPLLSLAQVQEEEEDTEEHFTINKLSREAFRERSKDLLLSPEDLLTKRGKSASKSELVEALRTATARNARLLELRHSQTSRNAQLQQQIDSMSTELDSVVDALRRQQEKFENEKRKSILEARDLRQQLAQALAMLENASNGTPKNGSGFCQNCDQTSLEASTLRITVEKLEADLARHSRTAERDIGLLRVQLADATAENRSLRLQLSRLSRSFSIEEGKVMQPPSVSCSSCQRLQLLVDVLQAKQTNSAGKEQQAASQPDVVTGCTAPNQTQHQQPPPFGSRLDAEVQTEKKVEFDAASSPLPLNEPGEDSSLFNILESGASAVFNVPRINDLATEFLEQRLGVPLEQPAAPAAPQSQSPKAPPPTVKKTPEAPSVTPVVDIPRLLERLRVLEDEVESSADQLKASNDEFLQLRERLTTATVEKAHLKATLDGLDDQVIQLEAALYERTQELRKCQAELLKYLASQTPEVCVINLEGGLGEIGKSGSFAPVSDVSKSSLPNLPARITSSPRTLHRLYTVAYFDKYHWLRRAQVKLAAGYETLLPYAISAQNCLKTATSAFLEKATTNHKRIWRPCKIVGARALQVSGRLVGGRGPRLVIFLGMLIYFSFLHLLLINCLLQ</sequence>
<keyword evidence="3" id="KW-0812">Transmembrane</keyword>
<protein>
    <submittedName>
        <fullName evidence="4">ANK_REP_REGION domain-containing protein</fullName>
    </submittedName>
</protein>
<feature type="coiled-coil region" evidence="1">
    <location>
        <begin position="201"/>
        <end position="331"/>
    </location>
</feature>
<evidence type="ECO:0000256" key="1">
    <source>
        <dbReference type="SAM" id="Coils"/>
    </source>
</evidence>